<dbReference type="Proteomes" id="UP001214854">
    <property type="component" value="Unassembled WGS sequence"/>
</dbReference>
<dbReference type="PANTHER" id="PTHR45339">
    <property type="entry name" value="HYBRID SIGNAL TRANSDUCTION HISTIDINE KINASE J"/>
    <property type="match status" value="1"/>
</dbReference>
<keyword evidence="2" id="KW-0902">Two-component regulatory system</keyword>
<evidence type="ECO:0000256" key="3">
    <source>
        <dbReference type="PROSITE-ProRule" id="PRU00169"/>
    </source>
</evidence>
<evidence type="ECO:0000256" key="2">
    <source>
        <dbReference type="ARBA" id="ARBA00023012"/>
    </source>
</evidence>
<comment type="caution">
    <text evidence="3">Lacks conserved residue(s) required for the propagation of feature annotation.</text>
</comment>
<dbReference type="PANTHER" id="PTHR45339:SF1">
    <property type="entry name" value="HYBRID SIGNAL TRANSDUCTION HISTIDINE KINASE J"/>
    <property type="match status" value="1"/>
</dbReference>
<protein>
    <submittedName>
        <fullName evidence="5">Response regulator</fullName>
    </submittedName>
</protein>
<comment type="caution">
    <text evidence="5">The sequence shown here is derived from an EMBL/GenBank/DDBJ whole genome shotgun (WGS) entry which is preliminary data.</text>
</comment>
<dbReference type="Pfam" id="PF00072">
    <property type="entry name" value="Response_reg"/>
    <property type="match status" value="1"/>
</dbReference>
<evidence type="ECO:0000313" key="6">
    <source>
        <dbReference type="Proteomes" id="UP001214854"/>
    </source>
</evidence>
<dbReference type="InterPro" id="IPR001789">
    <property type="entry name" value="Sig_transdc_resp-reg_receiver"/>
</dbReference>
<name>A0ABT5HY82_9CAUL</name>
<proteinExistence type="predicted"/>
<sequence length="130" mass="14329">MPTSLYNHLLLADDDPRSAEIARMLLHSFGMAVDVVTNGADAIERLRHRTYDLVLMNIEMPVMDGLEATRRIREAQAAGDIAEVPVIGMSAHTLLGDREKGFAAGMDDYIPKPFTGDTLRRLLTAHLGEI</sequence>
<evidence type="ECO:0000313" key="5">
    <source>
        <dbReference type="EMBL" id="MDC7684877.1"/>
    </source>
</evidence>
<keyword evidence="6" id="KW-1185">Reference proteome</keyword>
<dbReference type="Gene3D" id="3.40.50.2300">
    <property type="match status" value="1"/>
</dbReference>
<dbReference type="PROSITE" id="PS50110">
    <property type="entry name" value="RESPONSE_REGULATORY"/>
    <property type="match status" value="1"/>
</dbReference>
<feature type="domain" description="Response regulatory" evidence="4">
    <location>
        <begin position="8"/>
        <end position="127"/>
    </location>
</feature>
<reference evidence="5 6" key="1">
    <citation type="submission" date="2023-01" db="EMBL/GenBank/DDBJ databases">
        <title>Novel species of the genus Asticcacaulis isolated from rivers.</title>
        <authorList>
            <person name="Lu H."/>
        </authorList>
    </citation>
    <scope>NUCLEOTIDE SEQUENCE [LARGE SCALE GENOMIC DNA]</scope>
    <source>
        <strain evidence="5 6">BYS171W</strain>
    </source>
</reference>
<dbReference type="InterPro" id="IPR011006">
    <property type="entry name" value="CheY-like_superfamily"/>
</dbReference>
<organism evidence="5 6">
    <name type="scientific">Asticcacaulis aquaticus</name>
    <dbReference type="NCBI Taxonomy" id="2984212"/>
    <lineage>
        <taxon>Bacteria</taxon>
        <taxon>Pseudomonadati</taxon>
        <taxon>Pseudomonadota</taxon>
        <taxon>Alphaproteobacteria</taxon>
        <taxon>Caulobacterales</taxon>
        <taxon>Caulobacteraceae</taxon>
        <taxon>Asticcacaulis</taxon>
    </lineage>
</organism>
<dbReference type="RefSeq" id="WP_272749351.1">
    <property type="nucleotide sequence ID" value="NZ_JAQQKX010000016.1"/>
</dbReference>
<dbReference type="EMBL" id="JAQQKX010000016">
    <property type="protein sequence ID" value="MDC7684877.1"/>
    <property type="molecule type" value="Genomic_DNA"/>
</dbReference>
<dbReference type="SUPFAM" id="SSF52172">
    <property type="entry name" value="CheY-like"/>
    <property type="match status" value="1"/>
</dbReference>
<dbReference type="SMART" id="SM00448">
    <property type="entry name" value="REC"/>
    <property type="match status" value="1"/>
</dbReference>
<gene>
    <name evidence="5" type="ORF">PQU92_16450</name>
</gene>
<dbReference type="CDD" id="cd17546">
    <property type="entry name" value="REC_hyHK_CKI1_RcsC-like"/>
    <property type="match status" value="1"/>
</dbReference>
<keyword evidence="1" id="KW-0597">Phosphoprotein</keyword>
<evidence type="ECO:0000256" key="1">
    <source>
        <dbReference type="ARBA" id="ARBA00022553"/>
    </source>
</evidence>
<evidence type="ECO:0000259" key="4">
    <source>
        <dbReference type="PROSITE" id="PS50110"/>
    </source>
</evidence>
<accession>A0ABT5HY82</accession>